<dbReference type="CDD" id="cd06133">
    <property type="entry name" value="ERI-1_3'hExo_like"/>
    <property type="match status" value="1"/>
</dbReference>
<organism evidence="6 7">
    <name type="scientific">Tieghemiomyces parasiticus</name>
    <dbReference type="NCBI Taxonomy" id="78921"/>
    <lineage>
        <taxon>Eukaryota</taxon>
        <taxon>Fungi</taxon>
        <taxon>Fungi incertae sedis</taxon>
        <taxon>Zoopagomycota</taxon>
        <taxon>Kickxellomycotina</taxon>
        <taxon>Dimargaritomycetes</taxon>
        <taxon>Dimargaritales</taxon>
        <taxon>Dimargaritaceae</taxon>
        <taxon>Tieghemiomyces</taxon>
    </lineage>
</organism>
<dbReference type="InterPro" id="IPR012337">
    <property type="entry name" value="RNaseH-like_sf"/>
</dbReference>
<evidence type="ECO:0000256" key="2">
    <source>
        <dbReference type="ARBA" id="ARBA00022801"/>
    </source>
</evidence>
<accession>A0A9W8AC93</accession>
<keyword evidence="1" id="KW-0540">Nuclease</keyword>
<evidence type="ECO:0000313" key="6">
    <source>
        <dbReference type="EMBL" id="KAJ1928069.1"/>
    </source>
</evidence>
<dbReference type="Pfam" id="PF00929">
    <property type="entry name" value="RNase_T"/>
    <property type="match status" value="1"/>
</dbReference>
<keyword evidence="2" id="KW-0378">Hydrolase</keyword>
<dbReference type="AlphaFoldDB" id="A0A9W8AC93"/>
<dbReference type="OrthoDB" id="448399at2759"/>
<dbReference type="InterPro" id="IPR051274">
    <property type="entry name" value="3-5_Exoribonuclease"/>
</dbReference>
<dbReference type="PANTHER" id="PTHR23044:SF61">
    <property type="entry name" value="3'-5' EXORIBONUCLEASE 1-RELATED"/>
    <property type="match status" value="1"/>
</dbReference>
<protein>
    <submittedName>
        <fullName evidence="6">ERI1 exoribonuclease 3</fullName>
    </submittedName>
</protein>
<dbReference type="Proteomes" id="UP001150569">
    <property type="component" value="Unassembled WGS sequence"/>
</dbReference>
<dbReference type="EMBL" id="JANBPT010000089">
    <property type="protein sequence ID" value="KAJ1928069.1"/>
    <property type="molecule type" value="Genomic_DNA"/>
</dbReference>
<dbReference type="InterPro" id="IPR036397">
    <property type="entry name" value="RNaseH_sf"/>
</dbReference>
<dbReference type="PANTHER" id="PTHR23044">
    <property type="entry name" value="3'-5' EXONUCLEASE ERI1-RELATED"/>
    <property type="match status" value="1"/>
</dbReference>
<dbReference type="SUPFAM" id="SSF53098">
    <property type="entry name" value="Ribonuclease H-like"/>
    <property type="match status" value="1"/>
</dbReference>
<dbReference type="GO" id="GO:0003676">
    <property type="term" value="F:nucleic acid binding"/>
    <property type="evidence" value="ECO:0007669"/>
    <property type="project" value="InterPro"/>
</dbReference>
<evidence type="ECO:0000256" key="4">
    <source>
        <dbReference type="SAM" id="MobiDB-lite"/>
    </source>
</evidence>
<reference evidence="6" key="1">
    <citation type="submission" date="2022-07" db="EMBL/GenBank/DDBJ databases">
        <title>Phylogenomic reconstructions and comparative analyses of Kickxellomycotina fungi.</title>
        <authorList>
            <person name="Reynolds N.K."/>
            <person name="Stajich J.E."/>
            <person name="Barry K."/>
            <person name="Grigoriev I.V."/>
            <person name="Crous P."/>
            <person name="Smith M.E."/>
        </authorList>
    </citation>
    <scope>NUCLEOTIDE SEQUENCE</scope>
    <source>
        <strain evidence="6">RSA 861</strain>
    </source>
</reference>
<evidence type="ECO:0000256" key="1">
    <source>
        <dbReference type="ARBA" id="ARBA00022722"/>
    </source>
</evidence>
<gene>
    <name evidence="6" type="primary">ERI3_2</name>
    <name evidence="6" type="ORF">IWQ60_002381</name>
</gene>
<sequence>MSVLDNNLLEELTSSLGGLRLQLPERVSARNPLGTAPISPLAVGCIGDGKPGWLATPPRSRTTSDNSRYAGYRGSSPPMGDCSLPLIQPRTTAPLPSPLAIRHDFRGYFGASRSGPHFPTTPLSPPTSAGAYALPSPGVFVASPFSSGLPPSPYHPDAWATGPKPRPRCPPAAAPLAARESAHHPVSFPYLVIVDFEATFDPPVTVAPAPGQMPRRAADQEIIEFPLVVFDTQLNKVVDEFHAYVRPVRRPQLTRACTESTGIDQSTIDTAATFPAVFERALGFLAEYEARARATGGALAYVTCGDWDLRKMLPQQCRLAGLAVPPGFRRWINVKRAFADHRLMEQCPMRDMLRHLGLPFIGKRHSGIDDARNVASVLKRLIETGYKPVLTTDPKSP</sequence>
<evidence type="ECO:0000256" key="3">
    <source>
        <dbReference type="ARBA" id="ARBA00022839"/>
    </source>
</evidence>
<name>A0A9W8AC93_9FUNG</name>
<dbReference type="SMART" id="SM00479">
    <property type="entry name" value="EXOIII"/>
    <property type="match status" value="1"/>
</dbReference>
<feature type="domain" description="Exonuclease" evidence="5">
    <location>
        <begin position="190"/>
        <end position="387"/>
    </location>
</feature>
<comment type="caution">
    <text evidence="6">The sequence shown here is derived from an EMBL/GenBank/DDBJ whole genome shotgun (WGS) entry which is preliminary data.</text>
</comment>
<dbReference type="InterPro" id="IPR047201">
    <property type="entry name" value="ERI-1_3'hExo-like"/>
</dbReference>
<feature type="region of interest" description="Disordered" evidence="4">
    <location>
        <begin position="53"/>
        <end position="76"/>
    </location>
</feature>
<dbReference type="Gene3D" id="3.30.420.10">
    <property type="entry name" value="Ribonuclease H-like superfamily/Ribonuclease H"/>
    <property type="match status" value="1"/>
</dbReference>
<keyword evidence="3" id="KW-0269">Exonuclease</keyword>
<proteinExistence type="predicted"/>
<dbReference type="InterPro" id="IPR013520">
    <property type="entry name" value="Ribonucl_H"/>
</dbReference>
<evidence type="ECO:0000259" key="5">
    <source>
        <dbReference type="SMART" id="SM00479"/>
    </source>
</evidence>
<keyword evidence="7" id="KW-1185">Reference proteome</keyword>
<dbReference type="GO" id="GO:0000175">
    <property type="term" value="F:3'-5'-RNA exonuclease activity"/>
    <property type="evidence" value="ECO:0007669"/>
    <property type="project" value="InterPro"/>
</dbReference>
<evidence type="ECO:0000313" key="7">
    <source>
        <dbReference type="Proteomes" id="UP001150569"/>
    </source>
</evidence>